<evidence type="ECO:0000313" key="1">
    <source>
        <dbReference type="EMBL" id="MFD2564627.1"/>
    </source>
</evidence>
<dbReference type="RefSeq" id="WP_378294450.1">
    <property type="nucleotide sequence ID" value="NZ_JBHULE010000019.1"/>
</dbReference>
<organism evidence="1 2">
    <name type="scientific">Aquimarina rubra</name>
    <dbReference type="NCBI Taxonomy" id="1920033"/>
    <lineage>
        <taxon>Bacteria</taxon>
        <taxon>Pseudomonadati</taxon>
        <taxon>Bacteroidota</taxon>
        <taxon>Flavobacteriia</taxon>
        <taxon>Flavobacteriales</taxon>
        <taxon>Flavobacteriaceae</taxon>
        <taxon>Aquimarina</taxon>
    </lineage>
</organism>
<sequence>MKYGSIIEINRGSTIVFEDGLSISLGFFSHKNSVDGTITKASVQITLSIHNDETEQLLSIYNNDHLKSEEELNAFEYTKTIIGEDGMEYTTISTNYDRFILWKAYKIQLKEFEYDEFIKVLVTKKSS</sequence>
<protein>
    <submittedName>
        <fullName evidence="1">Uncharacterized protein</fullName>
    </submittedName>
</protein>
<dbReference type="Proteomes" id="UP001597319">
    <property type="component" value="Unassembled WGS sequence"/>
</dbReference>
<gene>
    <name evidence="1" type="ORF">ACFSR1_18230</name>
</gene>
<keyword evidence="2" id="KW-1185">Reference proteome</keyword>
<comment type="caution">
    <text evidence="1">The sequence shown here is derived from an EMBL/GenBank/DDBJ whole genome shotgun (WGS) entry which is preliminary data.</text>
</comment>
<evidence type="ECO:0000313" key="2">
    <source>
        <dbReference type="Proteomes" id="UP001597319"/>
    </source>
</evidence>
<accession>A0ABW5LIF2</accession>
<name>A0ABW5LIF2_9FLAO</name>
<reference evidence="2" key="1">
    <citation type="journal article" date="2019" name="Int. J. Syst. Evol. Microbiol.">
        <title>The Global Catalogue of Microorganisms (GCM) 10K type strain sequencing project: providing services to taxonomists for standard genome sequencing and annotation.</title>
        <authorList>
            <consortium name="The Broad Institute Genomics Platform"/>
            <consortium name="The Broad Institute Genome Sequencing Center for Infectious Disease"/>
            <person name="Wu L."/>
            <person name="Ma J."/>
        </authorList>
    </citation>
    <scope>NUCLEOTIDE SEQUENCE [LARGE SCALE GENOMIC DNA]</scope>
    <source>
        <strain evidence="2">KCTC 52274</strain>
    </source>
</reference>
<dbReference type="EMBL" id="JBHULE010000019">
    <property type="protein sequence ID" value="MFD2564627.1"/>
    <property type="molecule type" value="Genomic_DNA"/>
</dbReference>
<proteinExistence type="predicted"/>